<reference evidence="14" key="1">
    <citation type="submission" date="2021-02" db="EMBL/GenBank/DDBJ databases">
        <authorList>
            <person name="Dougan E. K."/>
            <person name="Rhodes N."/>
            <person name="Thang M."/>
            <person name="Chan C."/>
        </authorList>
    </citation>
    <scope>NUCLEOTIDE SEQUENCE</scope>
</reference>
<evidence type="ECO:0000256" key="1">
    <source>
        <dbReference type="ARBA" id="ARBA00004123"/>
    </source>
</evidence>
<protein>
    <recommendedName>
        <fullName evidence="16">Exonuclease 1</fullName>
    </recommendedName>
</protein>
<dbReference type="PRINTS" id="PR00853">
    <property type="entry name" value="XPGRADSUPER"/>
</dbReference>
<evidence type="ECO:0000259" key="13">
    <source>
        <dbReference type="SMART" id="SM00485"/>
    </source>
</evidence>
<evidence type="ECO:0000256" key="4">
    <source>
        <dbReference type="ARBA" id="ARBA00022723"/>
    </source>
</evidence>
<dbReference type="SUPFAM" id="SSF88723">
    <property type="entry name" value="PIN domain-like"/>
    <property type="match status" value="1"/>
</dbReference>
<evidence type="ECO:0000256" key="2">
    <source>
        <dbReference type="ARBA" id="ARBA00022553"/>
    </source>
</evidence>
<accession>A0A813JJI9</accession>
<comment type="subcellular location">
    <subcellularLocation>
        <location evidence="1">Nucleus</location>
    </subcellularLocation>
</comment>
<dbReference type="Gene3D" id="3.40.50.1010">
    <property type="entry name" value="5'-nuclease"/>
    <property type="match status" value="1"/>
</dbReference>
<feature type="domain" description="XPG N-terminal" evidence="13">
    <location>
        <begin position="1"/>
        <end position="99"/>
    </location>
</feature>
<dbReference type="SUPFAM" id="SSF47807">
    <property type="entry name" value="5' to 3' exonuclease, C-terminal subdomain"/>
    <property type="match status" value="1"/>
</dbReference>
<evidence type="ECO:0000256" key="6">
    <source>
        <dbReference type="ARBA" id="ARBA00022763"/>
    </source>
</evidence>
<dbReference type="Gene3D" id="1.10.150.20">
    <property type="entry name" value="5' to 3' exonuclease, C-terminal subdomain"/>
    <property type="match status" value="1"/>
</dbReference>
<dbReference type="Pfam" id="PF00867">
    <property type="entry name" value="XPG_I"/>
    <property type="match status" value="1"/>
</dbReference>
<keyword evidence="2" id="KW-0597">Phosphoprotein</keyword>
<feature type="domain" description="XPG-I" evidence="12">
    <location>
        <begin position="138"/>
        <end position="211"/>
    </location>
</feature>
<keyword evidence="11" id="KW-0539">Nucleus</keyword>
<organism evidence="14 15">
    <name type="scientific">Polarella glacialis</name>
    <name type="common">Dinoflagellate</name>
    <dbReference type="NCBI Taxonomy" id="89957"/>
    <lineage>
        <taxon>Eukaryota</taxon>
        <taxon>Sar</taxon>
        <taxon>Alveolata</taxon>
        <taxon>Dinophyceae</taxon>
        <taxon>Suessiales</taxon>
        <taxon>Suessiaceae</taxon>
        <taxon>Polarella</taxon>
    </lineage>
</organism>
<keyword evidence="6" id="KW-0227">DNA damage</keyword>
<dbReference type="GO" id="GO:0017108">
    <property type="term" value="F:5'-flap endonuclease activity"/>
    <property type="evidence" value="ECO:0007669"/>
    <property type="project" value="TreeGrafter"/>
</dbReference>
<dbReference type="CDD" id="cd09857">
    <property type="entry name" value="PIN_EXO1"/>
    <property type="match status" value="1"/>
</dbReference>
<keyword evidence="10" id="KW-0234">DNA repair</keyword>
<dbReference type="EMBL" id="CAJNNW010025797">
    <property type="protein sequence ID" value="CAE8679761.1"/>
    <property type="molecule type" value="Genomic_DNA"/>
</dbReference>
<evidence type="ECO:0000259" key="12">
    <source>
        <dbReference type="SMART" id="SM00484"/>
    </source>
</evidence>
<dbReference type="InterPro" id="IPR006085">
    <property type="entry name" value="XPG_DNA_repair_N"/>
</dbReference>
<evidence type="ECO:0008006" key="16">
    <source>
        <dbReference type="Google" id="ProtNLM"/>
    </source>
</evidence>
<dbReference type="InterPro" id="IPR006086">
    <property type="entry name" value="XPG-I_dom"/>
</dbReference>
<dbReference type="Pfam" id="PF00752">
    <property type="entry name" value="XPG_N"/>
    <property type="match status" value="1"/>
</dbReference>
<keyword evidence="3" id="KW-0540">Nuclease</keyword>
<dbReference type="GO" id="GO:0046872">
    <property type="term" value="F:metal ion binding"/>
    <property type="evidence" value="ECO:0007669"/>
    <property type="project" value="UniProtKB-KW"/>
</dbReference>
<evidence type="ECO:0000256" key="8">
    <source>
        <dbReference type="ARBA" id="ARBA00022842"/>
    </source>
</evidence>
<sequence>MGIPGLLKALEGVQRECHVSEFKGLTAAVDAHGWLHAALAGNALEVRMGKADKVHVTYCMKRIAMLRSSGVEPVLVFDGEALPGKRSTNDERRRRRVECRAEGERRFREGDLAGARSCLAQAVEVAPQVVADVVQELNATGARFIVAPYEADAQMVYLSLHGHVDFCITEDSDLLALGCERVLYKMKADGQGREIQLRDALDGRSLEEFQAVCVLMGCDYLPRLPRVGPALALMLVDSSGPQPHNFLKEVQGRGLAVPAGYERDFQHTLLLLRHQVVVDPVSGQRVPLRQPLRGTALPTACG</sequence>
<keyword evidence="4" id="KW-0479">Metal-binding</keyword>
<evidence type="ECO:0000313" key="14">
    <source>
        <dbReference type="EMBL" id="CAE8679761.1"/>
    </source>
</evidence>
<evidence type="ECO:0000256" key="5">
    <source>
        <dbReference type="ARBA" id="ARBA00022759"/>
    </source>
</evidence>
<dbReference type="InterPro" id="IPR029060">
    <property type="entry name" value="PIN-like_dom_sf"/>
</dbReference>
<dbReference type="Proteomes" id="UP000626109">
    <property type="component" value="Unassembled WGS sequence"/>
</dbReference>
<dbReference type="InterPro" id="IPR044752">
    <property type="entry name" value="PIN-like_EXO1"/>
</dbReference>
<dbReference type="InterPro" id="IPR036279">
    <property type="entry name" value="5-3_exonuclease_C_sf"/>
</dbReference>
<dbReference type="AlphaFoldDB" id="A0A813JJI9"/>
<dbReference type="InterPro" id="IPR006084">
    <property type="entry name" value="XPG/Rad2"/>
</dbReference>
<dbReference type="FunFam" id="3.40.50.1010:FF:000002">
    <property type="entry name" value="Exonuclease 1, putative"/>
    <property type="match status" value="1"/>
</dbReference>
<keyword evidence="5" id="KW-0255">Endonuclease</keyword>
<evidence type="ECO:0000256" key="7">
    <source>
        <dbReference type="ARBA" id="ARBA00022801"/>
    </source>
</evidence>
<evidence type="ECO:0000256" key="11">
    <source>
        <dbReference type="ARBA" id="ARBA00023242"/>
    </source>
</evidence>
<keyword evidence="7" id="KW-0378">Hydrolase</keyword>
<dbReference type="SMART" id="SM00485">
    <property type="entry name" value="XPGN"/>
    <property type="match status" value="1"/>
</dbReference>
<evidence type="ECO:0000256" key="10">
    <source>
        <dbReference type="ARBA" id="ARBA00023204"/>
    </source>
</evidence>
<gene>
    <name evidence="14" type="ORF">PGLA2088_LOCUS21533</name>
</gene>
<name>A0A813JJI9_POLGL</name>
<dbReference type="PANTHER" id="PTHR11081:SF9">
    <property type="entry name" value="FLAP ENDONUCLEASE 1"/>
    <property type="match status" value="1"/>
</dbReference>
<keyword evidence="9" id="KW-0496">Mitochondrion</keyword>
<evidence type="ECO:0000313" key="15">
    <source>
        <dbReference type="Proteomes" id="UP000626109"/>
    </source>
</evidence>
<comment type="caution">
    <text evidence="14">The sequence shown here is derived from an EMBL/GenBank/DDBJ whole genome shotgun (WGS) entry which is preliminary data.</text>
</comment>
<dbReference type="GO" id="GO:0006281">
    <property type="term" value="P:DNA repair"/>
    <property type="evidence" value="ECO:0007669"/>
    <property type="project" value="UniProtKB-KW"/>
</dbReference>
<dbReference type="GO" id="GO:0005634">
    <property type="term" value="C:nucleus"/>
    <property type="evidence" value="ECO:0007669"/>
    <property type="project" value="UniProtKB-SubCell"/>
</dbReference>
<dbReference type="PANTHER" id="PTHR11081">
    <property type="entry name" value="FLAP ENDONUCLEASE FAMILY MEMBER"/>
    <property type="match status" value="1"/>
</dbReference>
<evidence type="ECO:0000256" key="3">
    <source>
        <dbReference type="ARBA" id="ARBA00022722"/>
    </source>
</evidence>
<keyword evidence="8" id="KW-0460">Magnesium</keyword>
<dbReference type="SMART" id="SM00484">
    <property type="entry name" value="XPGI"/>
    <property type="match status" value="1"/>
</dbReference>
<evidence type="ECO:0000256" key="9">
    <source>
        <dbReference type="ARBA" id="ARBA00023128"/>
    </source>
</evidence>
<feature type="non-terminal residue" evidence="14">
    <location>
        <position position="1"/>
    </location>
</feature>
<proteinExistence type="predicted"/>